<evidence type="ECO:0000313" key="1">
    <source>
        <dbReference type="EMBL" id="JAH18976.1"/>
    </source>
</evidence>
<accession>A0A0E9QPW1</accession>
<dbReference type="AlphaFoldDB" id="A0A0E9QPW1"/>
<sequence length="45" mass="4740">MSSLVSCGSMAKQSTPTVAMAESVCPVEIGCVRSRPFSVEFCQTP</sequence>
<reference evidence="1" key="2">
    <citation type="journal article" date="2015" name="Fish Shellfish Immunol.">
        <title>Early steps in the European eel (Anguilla anguilla)-Vibrio vulnificus interaction in the gills: Role of the RtxA13 toxin.</title>
        <authorList>
            <person name="Callol A."/>
            <person name="Pajuelo D."/>
            <person name="Ebbesson L."/>
            <person name="Teles M."/>
            <person name="MacKenzie S."/>
            <person name="Amaro C."/>
        </authorList>
    </citation>
    <scope>NUCLEOTIDE SEQUENCE</scope>
</reference>
<name>A0A0E9QPW1_ANGAN</name>
<reference evidence="1" key="1">
    <citation type="submission" date="2014-11" db="EMBL/GenBank/DDBJ databases">
        <authorList>
            <person name="Amaro Gonzalez C."/>
        </authorList>
    </citation>
    <scope>NUCLEOTIDE SEQUENCE</scope>
</reference>
<proteinExistence type="predicted"/>
<protein>
    <submittedName>
        <fullName evidence="1">Uncharacterized protein</fullName>
    </submittedName>
</protein>
<organism evidence="1">
    <name type="scientific">Anguilla anguilla</name>
    <name type="common">European freshwater eel</name>
    <name type="synonym">Muraena anguilla</name>
    <dbReference type="NCBI Taxonomy" id="7936"/>
    <lineage>
        <taxon>Eukaryota</taxon>
        <taxon>Metazoa</taxon>
        <taxon>Chordata</taxon>
        <taxon>Craniata</taxon>
        <taxon>Vertebrata</taxon>
        <taxon>Euteleostomi</taxon>
        <taxon>Actinopterygii</taxon>
        <taxon>Neopterygii</taxon>
        <taxon>Teleostei</taxon>
        <taxon>Anguilliformes</taxon>
        <taxon>Anguillidae</taxon>
        <taxon>Anguilla</taxon>
    </lineage>
</organism>
<dbReference type="EMBL" id="GBXM01089601">
    <property type="protein sequence ID" value="JAH18976.1"/>
    <property type="molecule type" value="Transcribed_RNA"/>
</dbReference>